<reference evidence="2" key="1">
    <citation type="journal article" date="2020" name="Stud. Mycol.">
        <title>101 Dothideomycetes genomes: a test case for predicting lifestyles and emergence of pathogens.</title>
        <authorList>
            <person name="Haridas S."/>
            <person name="Albert R."/>
            <person name="Binder M."/>
            <person name="Bloem J."/>
            <person name="Labutti K."/>
            <person name="Salamov A."/>
            <person name="Andreopoulos B."/>
            <person name="Baker S."/>
            <person name="Barry K."/>
            <person name="Bills G."/>
            <person name="Bluhm B."/>
            <person name="Cannon C."/>
            <person name="Castanera R."/>
            <person name="Culley D."/>
            <person name="Daum C."/>
            <person name="Ezra D."/>
            <person name="Gonzalez J."/>
            <person name="Henrissat B."/>
            <person name="Kuo A."/>
            <person name="Liang C."/>
            <person name="Lipzen A."/>
            <person name="Lutzoni F."/>
            <person name="Magnuson J."/>
            <person name="Mondo S."/>
            <person name="Nolan M."/>
            <person name="Ohm R."/>
            <person name="Pangilinan J."/>
            <person name="Park H.-J."/>
            <person name="Ramirez L."/>
            <person name="Alfaro M."/>
            <person name="Sun H."/>
            <person name="Tritt A."/>
            <person name="Yoshinaga Y."/>
            <person name="Zwiers L.-H."/>
            <person name="Turgeon B."/>
            <person name="Goodwin S."/>
            <person name="Spatafora J."/>
            <person name="Crous P."/>
            <person name="Grigoriev I."/>
        </authorList>
    </citation>
    <scope>NUCLEOTIDE SEQUENCE</scope>
    <source>
        <strain evidence="2">CBS 262.69</strain>
    </source>
</reference>
<protein>
    <submittedName>
        <fullName evidence="2">Uncharacterized protein</fullName>
    </submittedName>
</protein>
<accession>A0A6G1I6Y4</accession>
<proteinExistence type="predicted"/>
<dbReference type="EMBL" id="ML996689">
    <property type="protein sequence ID" value="KAF2403755.1"/>
    <property type="molecule type" value="Genomic_DNA"/>
</dbReference>
<gene>
    <name evidence="2" type="ORF">EJ06DRAFT_546888</name>
</gene>
<feature type="compositionally biased region" description="Low complexity" evidence="1">
    <location>
        <begin position="80"/>
        <end position="89"/>
    </location>
</feature>
<evidence type="ECO:0000256" key="1">
    <source>
        <dbReference type="SAM" id="MobiDB-lite"/>
    </source>
</evidence>
<dbReference type="Proteomes" id="UP000799640">
    <property type="component" value="Unassembled WGS sequence"/>
</dbReference>
<organism evidence="2 3">
    <name type="scientific">Trichodelitschia bisporula</name>
    <dbReference type="NCBI Taxonomy" id="703511"/>
    <lineage>
        <taxon>Eukaryota</taxon>
        <taxon>Fungi</taxon>
        <taxon>Dikarya</taxon>
        <taxon>Ascomycota</taxon>
        <taxon>Pezizomycotina</taxon>
        <taxon>Dothideomycetes</taxon>
        <taxon>Dothideomycetes incertae sedis</taxon>
        <taxon>Phaeotrichales</taxon>
        <taxon>Phaeotrichaceae</taxon>
        <taxon>Trichodelitschia</taxon>
    </lineage>
</organism>
<name>A0A6G1I6Y4_9PEZI</name>
<feature type="region of interest" description="Disordered" evidence="1">
    <location>
        <begin position="76"/>
        <end position="97"/>
    </location>
</feature>
<sequence length="178" mass="19021">MPPTSNIWTQMGYVPPQGPCFQKDSLLTPRCPCLRFMVHPLKVTTSFECDGCGHHASFHGMENPAEEAAIARRAVESQNTSAAATAGAGSRKRPRQAIEATDIDMAAGRRGRSHRTLLDIMTDHTRAAVAARPPGAGNGEASGTTGDGFTTRIIDLSADNADHELAKLDLLLNARSRT</sequence>
<keyword evidence="3" id="KW-1185">Reference proteome</keyword>
<dbReference type="OrthoDB" id="5424021at2759"/>
<evidence type="ECO:0000313" key="2">
    <source>
        <dbReference type="EMBL" id="KAF2403755.1"/>
    </source>
</evidence>
<evidence type="ECO:0000313" key="3">
    <source>
        <dbReference type="Proteomes" id="UP000799640"/>
    </source>
</evidence>
<dbReference type="AlphaFoldDB" id="A0A6G1I6Y4"/>